<name>A0ABV7KHU1_9HYPH</name>
<feature type="transmembrane region" description="Helical" evidence="2">
    <location>
        <begin position="27"/>
        <end position="48"/>
    </location>
</feature>
<evidence type="ECO:0000256" key="2">
    <source>
        <dbReference type="SAM" id="Phobius"/>
    </source>
</evidence>
<gene>
    <name evidence="3" type="ORF">ACFOHJ_16750</name>
</gene>
<dbReference type="EMBL" id="JBHRTK010000016">
    <property type="protein sequence ID" value="MFC3207876.1"/>
    <property type="molecule type" value="Genomic_DNA"/>
</dbReference>
<organism evidence="3 4">
    <name type="scientific">Aquamicrobium soli</name>
    <dbReference type="NCBI Taxonomy" id="1811518"/>
    <lineage>
        <taxon>Bacteria</taxon>
        <taxon>Pseudomonadati</taxon>
        <taxon>Pseudomonadota</taxon>
        <taxon>Alphaproteobacteria</taxon>
        <taxon>Hyphomicrobiales</taxon>
        <taxon>Phyllobacteriaceae</taxon>
        <taxon>Aquamicrobium</taxon>
    </lineage>
</organism>
<comment type="caution">
    <text evidence="3">The sequence shown here is derived from an EMBL/GenBank/DDBJ whole genome shotgun (WGS) entry which is preliminary data.</text>
</comment>
<dbReference type="RefSeq" id="WP_378222408.1">
    <property type="nucleotide sequence ID" value="NZ_JBHRTK010000016.1"/>
</dbReference>
<dbReference type="Proteomes" id="UP001595583">
    <property type="component" value="Unassembled WGS sequence"/>
</dbReference>
<feature type="region of interest" description="Disordered" evidence="1">
    <location>
        <begin position="1"/>
        <end position="20"/>
    </location>
</feature>
<reference evidence="4" key="1">
    <citation type="journal article" date="2019" name="Int. J. Syst. Evol. Microbiol.">
        <title>The Global Catalogue of Microorganisms (GCM) 10K type strain sequencing project: providing services to taxonomists for standard genome sequencing and annotation.</title>
        <authorList>
            <consortium name="The Broad Institute Genomics Platform"/>
            <consortium name="The Broad Institute Genome Sequencing Center for Infectious Disease"/>
            <person name="Wu L."/>
            <person name="Ma J."/>
        </authorList>
    </citation>
    <scope>NUCLEOTIDE SEQUENCE [LARGE SCALE GENOMIC DNA]</scope>
    <source>
        <strain evidence="4">KCTC 52165</strain>
    </source>
</reference>
<keyword evidence="2" id="KW-0472">Membrane</keyword>
<accession>A0ABV7KHU1</accession>
<keyword evidence="2" id="KW-1133">Transmembrane helix</keyword>
<proteinExistence type="predicted"/>
<keyword evidence="2" id="KW-0812">Transmembrane</keyword>
<protein>
    <submittedName>
        <fullName evidence="3">Uncharacterized protein</fullName>
    </submittedName>
</protein>
<evidence type="ECO:0000313" key="4">
    <source>
        <dbReference type="Proteomes" id="UP001595583"/>
    </source>
</evidence>
<evidence type="ECO:0000256" key="1">
    <source>
        <dbReference type="SAM" id="MobiDB-lite"/>
    </source>
</evidence>
<evidence type="ECO:0000313" key="3">
    <source>
        <dbReference type="EMBL" id="MFC3207876.1"/>
    </source>
</evidence>
<keyword evidence="4" id="KW-1185">Reference proteome</keyword>
<sequence>MAEDADKKRPVVSTAQAASGADEDNTLLPMLIGGLIMIIIGAIVLMMFV</sequence>